<dbReference type="SUPFAM" id="SSF49452">
    <property type="entry name" value="Starch-binding domain-like"/>
    <property type="match status" value="1"/>
</dbReference>
<evidence type="ECO:0000313" key="8">
    <source>
        <dbReference type="Proteomes" id="UP000266340"/>
    </source>
</evidence>
<protein>
    <recommendedName>
        <fullName evidence="6">Pullulanase carbohydrate-binding module 41 domain-containing protein</fullName>
    </recommendedName>
</protein>
<comment type="caution">
    <text evidence="7">The sequence shown here is derived from an EMBL/GenBank/DDBJ whole genome shotgun (WGS) entry which is preliminary data.</text>
</comment>
<proteinExistence type="inferred from homology"/>
<evidence type="ECO:0000256" key="3">
    <source>
        <dbReference type="ARBA" id="ARBA00022801"/>
    </source>
</evidence>
<dbReference type="GO" id="GO:0005975">
    <property type="term" value="P:carbohydrate metabolic process"/>
    <property type="evidence" value="ECO:0007669"/>
    <property type="project" value="InterPro"/>
</dbReference>
<keyword evidence="4" id="KW-0326">Glycosidase</keyword>
<evidence type="ECO:0000259" key="6">
    <source>
        <dbReference type="Pfam" id="PF03714"/>
    </source>
</evidence>
<dbReference type="GO" id="GO:0016798">
    <property type="term" value="F:hydrolase activity, acting on glycosyl bonds"/>
    <property type="evidence" value="ECO:0007669"/>
    <property type="project" value="UniProtKB-KW"/>
</dbReference>
<keyword evidence="5" id="KW-1133">Transmembrane helix</keyword>
<feature type="transmembrane region" description="Helical" evidence="5">
    <location>
        <begin position="161"/>
        <end position="181"/>
    </location>
</feature>
<keyword evidence="5" id="KW-0472">Membrane</keyword>
<dbReference type="CDD" id="cd10315">
    <property type="entry name" value="CBM41_pullulanase"/>
    <property type="match status" value="1"/>
</dbReference>
<dbReference type="OrthoDB" id="2678976at2"/>
<keyword evidence="8" id="KW-1185">Reference proteome</keyword>
<dbReference type="InterPro" id="IPR005323">
    <property type="entry name" value="CBM41_pullulanase"/>
</dbReference>
<gene>
    <name evidence="7" type="ORF">D3H35_07450</name>
</gene>
<dbReference type="GO" id="GO:0030246">
    <property type="term" value="F:carbohydrate binding"/>
    <property type="evidence" value="ECO:0007669"/>
    <property type="project" value="InterPro"/>
</dbReference>
<feature type="domain" description="Pullulanase carbohydrate-binding module 41" evidence="6">
    <location>
        <begin position="64"/>
        <end position="146"/>
    </location>
</feature>
<reference evidence="7 8" key="1">
    <citation type="submission" date="2018-09" db="EMBL/GenBank/DDBJ databases">
        <title>Cohnella cavernae sp. nov., isolated from a karst cave.</title>
        <authorList>
            <person name="Zhu H."/>
        </authorList>
    </citation>
    <scope>NUCLEOTIDE SEQUENCE [LARGE SCALE GENOMIC DNA]</scope>
    <source>
        <strain evidence="7 8">K2E09-144</strain>
    </source>
</reference>
<dbReference type="RefSeq" id="WP_119148451.1">
    <property type="nucleotide sequence ID" value="NZ_JBHSOV010000024.1"/>
</dbReference>
<organism evidence="7 8">
    <name type="scientific">Cohnella faecalis</name>
    <dbReference type="NCBI Taxonomy" id="2315694"/>
    <lineage>
        <taxon>Bacteria</taxon>
        <taxon>Bacillati</taxon>
        <taxon>Bacillota</taxon>
        <taxon>Bacilli</taxon>
        <taxon>Bacillales</taxon>
        <taxon>Paenibacillaceae</taxon>
        <taxon>Cohnella</taxon>
    </lineage>
</organism>
<sequence length="192" mass="21297">MKKTVMANALTARLKRGDMSGMKERNGMSKIKSGFRIGVMLWVLCCFIGVLPVSAKTTETGTTKVTVHYKQKEGDPIDWSLWVWGDSENGVRLPFTGTDEFGKVAEIELPGKFHKVGIIVSTDDWKKDGGDRFVEIVNGSGEISITGEGYIEDTSGRDVPYLWLIVGVVVIPVLLHIFEYIRSRKGREAKTA</sequence>
<evidence type="ECO:0000256" key="1">
    <source>
        <dbReference type="ARBA" id="ARBA00008061"/>
    </source>
</evidence>
<name>A0A398CPR1_9BACL</name>
<dbReference type="Gene3D" id="2.60.40.1110">
    <property type="match status" value="1"/>
</dbReference>
<dbReference type="InterPro" id="IPR013784">
    <property type="entry name" value="Carb-bd-like_fold"/>
</dbReference>
<dbReference type="Pfam" id="PF03714">
    <property type="entry name" value="PUD"/>
    <property type="match status" value="1"/>
</dbReference>
<dbReference type="EMBL" id="QXJM01000027">
    <property type="protein sequence ID" value="RIE04412.1"/>
    <property type="molecule type" value="Genomic_DNA"/>
</dbReference>
<evidence type="ECO:0000313" key="7">
    <source>
        <dbReference type="EMBL" id="RIE04412.1"/>
    </source>
</evidence>
<accession>A0A398CPR1</accession>
<evidence type="ECO:0000256" key="2">
    <source>
        <dbReference type="ARBA" id="ARBA00022729"/>
    </source>
</evidence>
<comment type="similarity">
    <text evidence="1">Belongs to the glycosyl hydrolase 13 family.</text>
</comment>
<evidence type="ECO:0000256" key="4">
    <source>
        <dbReference type="ARBA" id="ARBA00023295"/>
    </source>
</evidence>
<keyword evidence="2" id="KW-0732">Signal</keyword>
<dbReference type="Proteomes" id="UP000266340">
    <property type="component" value="Unassembled WGS sequence"/>
</dbReference>
<dbReference type="AlphaFoldDB" id="A0A398CPR1"/>
<evidence type="ECO:0000256" key="5">
    <source>
        <dbReference type="SAM" id="Phobius"/>
    </source>
</evidence>
<keyword evidence="5" id="KW-0812">Transmembrane</keyword>
<keyword evidence="3" id="KW-0378">Hydrolase</keyword>